<dbReference type="PIRSF" id="PIRSF036382">
    <property type="entry name" value="RR_antiterm"/>
    <property type="match status" value="1"/>
</dbReference>
<dbReference type="Gene3D" id="3.40.50.2300">
    <property type="match status" value="1"/>
</dbReference>
<dbReference type="EMBL" id="QXJC01000015">
    <property type="protein sequence ID" value="RID96862.1"/>
    <property type="molecule type" value="Genomic_DNA"/>
</dbReference>
<dbReference type="SMART" id="SM01012">
    <property type="entry name" value="ANTAR"/>
    <property type="match status" value="1"/>
</dbReference>
<dbReference type="PROSITE" id="PS50921">
    <property type="entry name" value="ANTAR"/>
    <property type="match status" value="1"/>
</dbReference>
<dbReference type="Proteomes" id="UP000266302">
    <property type="component" value="Unassembled WGS sequence"/>
</dbReference>
<dbReference type="InterPro" id="IPR036388">
    <property type="entry name" value="WH-like_DNA-bd_sf"/>
</dbReference>
<dbReference type="Pfam" id="PF21332">
    <property type="entry name" value="AmiR_N"/>
    <property type="match status" value="1"/>
</dbReference>
<dbReference type="InterPro" id="IPR005561">
    <property type="entry name" value="ANTAR"/>
</dbReference>
<proteinExistence type="predicted"/>
<evidence type="ECO:0000259" key="1">
    <source>
        <dbReference type="PROSITE" id="PS50921"/>
    </source>
</evidence>
<dbReference type="Pfam" id="PF03861">
    <property type="entry name" value="ANTAR"/>
    <property type="match status" value="1"/>
</dbReference>
<feature type="domain" description="ANTAR" evidence="1">
    <location>
        <begin position="138"/>
        <end position="199"/>
    </location>
</feature>
<organism evidence="2 3">
    <name type="scientific">Simplicispira hankyongi</name>
    <dbReference type="NCBI Taxonomy" id="2315688"/>
    <lineage>
        <taxon>Bacteria</taxon>
        <taxon>Pseudomonadati</taxon>
        <taxon>Pseudomonadota</taxon>
        <taxon>Betaproteobacteria</taxon>
        <taxon>Burkholderiales</taxon>
        <taxon>Comamonadaceae</taxon>
        <taxon>Simplicispira</taxon>
    </lineage>
</organism>
<dbReference type="RefSeq" id="WP_119110625.1">
    <property type="nucleotide sequence ID" value="NZ_QXJC01000015.1"/>
</dbReference>
<dbReference type="InterPro" id="IPR049021">
    <property type="entry name" value="AmiR_N"/>
</dbReference>
<name>A0A398C1Z4_9BURK</name>
<dbReference type="GO" id="GO:0003723">
    <property type="term" value="F:RNA binding"/>
    <property type="evidence" value="ECO:0007669"/>
    <property type="project" value="InterPro"/>
</dbReference>
<dbReference type="SUPFAM" id="SSF52172">
    <property type="entry name" value="CheY-like"/>
    <property type="match status" value="1"/>
</dbReference>
<keyword evidence="3" id="KW-1185">Reference proteome</keyword>
<reference evidence="2 3" key="1">
    <citation type="submission" date="2018-09" db="EMBL/GenBank/DDBJ databases">
        <title>Draft genome of Simplicispira sp. NY-02.</title>
        <authorList>
            <person name="Im W.T."/>
        </authorList>
    </citation>
    <scope>NUCLEOTIDE SEQUENCE [LARGE SCALE GENOMIC DNA]</scope>
    <source>
        <strain evidence="2 3">NY-02</strain>
    </source>
</reference>
<protein>
    <submittedName>
        <fullName evidence="2">ANTAR domain-containing protein</fullName>
    </submittedName>
</protein>
<dbReference type="InterPro" id="IPR011006">
    <property type="entry name" value="CheY-like_superfamily"/>
</dbReference>
<sequence>MSDRAQHNSALRATPQQLKELRTLNVAVIHPDDADGRQLTQQLQRIGCRVQAFWPPVEAISKDIDVAFVAVRPDVLGHNMEWAHCEDAPTVIAVVNYENPTIVEFVLGLGAKAVLPSPVRSFGLLSTLVLARESHKENKSLHRRLRKVEVKLLGVRHITDAKAILMKAHNLSETEAYELIRERAMSTRSTSEEVAKAIVEAHELLSIGGQR</sequence>
<evidence type="ECO:0000313" key="2">
    <source>
        <dbReference type="EMBL" id="RID96862.1"/>
    </source>
</evidence>
<gene>
    <name evidence="2" type="ORF">D3F03_17005</name>
</gene>
<dbReference type="InterPro" id="IPR008327">
    <property type="entry name" value="Sig_transdc_resp-reg_antiterm"/>
</dbReference>
<dbReference type="AlphaFoldDB" id="A0A398C1Z4"/>
<evidence type="ECO:0000313" key="3">
    <source>
        <dbReference type="Proteomes" id="UP000266302"/>
    </source>
</evidence>
<comment type="caution">
    <text evidence="2">The sequence shown here is derived from an EMBL/GenBank/DDBJ whole genome shotgun (WGS) entry which is preliminary data.</text>
</comment>
<accession>A0A398C1Z4</accession>
<dbReference type="Gene3D" id="1.10.10.10">
    <property type="entry name" value="Winged helix-like DNA-binding domain superfamily/Winged helix DNA-binding domain"/>
    <property type="match status" value="1"/>
</dbReference>
<dbReference type="OrthoDB" id="8720242at2"/>